<comment type="caution">
    <text evidence="1">The sequence shown here is derived from an EMBL/GenBank/DDBJ whole genome shotgun (WGS) entry which is preliminary data.</text>
</comment>
<sequence>MAETLDFHGWTRSGVFDLAAGAAVTDGRLTGGVTLTLRDELAPSDAASEVARFDIIAPGDVSGLRPGAVARVHPSAGAPDAEREKAAYVELAAEDLPWRYSTFLAAGPALRPWLVLVVARAGTTEAELNAGGQVTLAGDALTTHDLNASARWAHVQADPSRPHAPRLARLLSPRVLAPTTAYLAVLVPAITATGAPAWTPGTASVTLPAYHHWEFATADAGDFPTLAGRLAPASGGDLGRAPLTYGPLEVGGLSARGALMPVGVPDTPVPPAVTADVAALTAPVLDPRRPAVTLPDYGAAWVASPVDTTWGAVFHADPRHRGVAGLGLMVGIAEQEHLADAAAEQAGALAAAAQRIRQLVAGLGAAQAVWRRRLPTDALRRLAVFGPALRRMMTTTGSVRDRITEQGRPLPAALFSSAARRVLRPGTVRGRRLARGAADPAAVIKAGNVCRPLPDRVVDGLPHADALAEATGTRPLDELITEAVGTGSAPFPDLPRLVDAFDRSGYSPNTLELFDGIMHVWVEMAAEGGDVPVHDLLTVLDPERRHTDEELRPLLIALRGAEPERPVEGGEDVVTVPPERACRPVDLDTVAETVADAVDPTVERPSVVDQVLDLIDGLEEPVLAPPELCPDLDIPAWAMLRDHAPDWLVPGGLTMPEDRVVALSTNPEFVDAFLLGLNTQTIGELRFRNIPVRTGCTPLRQFWSRADPSTGTYADDIRGIHTWPADSALGSITHQTPQAASADLVVVFRSPLFRRYPRTLVHLTPAPPDGDGDPDWEADPDLAVRLEPTFQGTLTPEITFFGFDLEPALAARHWVVLEEPPHGVQFFSEERPEWDATRRNDFRTGADGGTFAAAAFAEPFRVLLRGSALL</sequence>
<name>A0ABV9ZU30_9PSEU</name>
<reference evidence="2" key="1">
    <citation type="journal article" date="2019" name="Int. J. Syst. Evol. Microbiol.">
        <title>The Global Catalogue of Microorganisms (GCM) 10K type strain sequencing project: providing services to taxonomists for standard genome sequencing and annotation.</title>
        <authorList>
            <consortium name="The Broad Institute Genomics Platform"/>
            <consortium name="The Broad Institute Genome Sequencing Center for Infectious Disease"/>
            <person name="Wu L."/>
            <person name="Ma J."/>
        </authorList>
    </citation>
    <scope>NUCLEOTIDE SEQUENCE [LARGE SCALE GENOMIC DNA]</scope>
    <source>
        <strain evidence="2">XZYJ18</strain>
    </source>
</reference>
<proteinExistence type="predicted"/>
<evidence type="ECO:0000313" key="1">
    <source>
        <dbReference type="EMBL" id="MFC5142934.1"/>
    </source>
</evidence>
<accession>A0ABV9ZU30</accession>
<protein>
    <submittedName>
        <fullName evidence="1">Uncharacterized protein</fullName>
    </submittedName>
</protein>
<gene>
    <name evidence="1" type="ORF">ACFPK1_32255</name>
</gene>
<keyword evidence="2" id="KW-1185">Reference proteome</keyword>
<dbReference type="EMBL" id="JBHSKG010000030">
    <property type="protein sequence ID" value="MFC5142934.1"/>
    <property type="molecule type" value="Genomic_DNA"/>
</dbReference>
<dbReference type="RefSeq" id="WP_378025019.1">
    <property type="nucleotide sequence ID" value="NZ_JBHSKG010000030.1"/>
</dbReference>
<organism evidence="1 2">
    <name type="scientific">Actinomycetospora rhizophila</name>
    <dbReference type="NCBI Taxonomy" id="1416876"/>
    <lineage>
        <taxon>Bacteria</taxon>
        <taxon>Bacillati</taxon>
        <taxon>Actinomycetota</taxon>
        <taxon>Actinomycetes</taxon>
        <taxon>Pseudonocardiales</taxon>
        <taxon>Pseudonocardiaceae</taxon>
        <taxon>Actinomycetospora</taxon>
    </lineage>
</organism>
<dbReference type="Proteomes" id="UP001596175">
    <property type="component" value="Unassembled WGS sequence"/>
</dbReference>
<evidence type="ECO:0000313" key="2">
    <source>
        <dbReference type="Proteomes" id="UP001596175"/>
    </source>
</evidence>